<dbReference type="AlphaFoldDB" id="A0A3M7PC40"/>
<proteinExistence type="predicted"/>
<reference evidence="1 2" key="1">
    <citation type="journal article" date="2018" name="Sci. Rep.">
        <title>Genomic signatures of local adaptation to the degree of environmental predictability in rotifers.</title>
        <authorList>
            <person name="Franch-Gras L."/>
            <person name="Hahn C."/>
            <person name="Garcia-Roger E.M."/>
            <person name="Carmona M.J."/>
            <person name="Serra M."/>
            <person name="Gomez A."/>
        </authorList>
    </citation>
    <scope>NUCLEOTIDE SEQUENCE [LARGE SCALE GENOMIC DNA]</scope>
    <source>
        <strain evidence="1">HYR1</strain>
    </source>
</reference>
<dbReference type="Proteomes" id="UP000276133">
    <property type="component" value="Unassembled WGS sequence"/>
</dbReference>
<gene>
    <name evidence="1" type="ORF">BpHYR1_018366</name>
</gene>
<comment type="caution">
    <text evidence="1">The sequence shown here is derived from an EMBL/GenBank/DDBJ whole genome shotgun (WGS) entry which is preliminary data.</text>
</comment>
<name>A0A3M7PC40_BRAPC</name>
<organism evidence="1 2">
    <name type="scientific">Brachionus plicatilis</name>
    <name type="common">Marine rotifer</name>
    <name type="synonym">Brachionus muelleri</name>
    <dbReference type="NCBI Taxonomy" id="10195"/>
    <lineage>
        <taxon>Eukaryota</taxon>
        <taxon>Metazoa</taxon>
        <taxon>Spiralia</taxon>
        <taxon>Gnathifera</taxon>
        <taxon>Rotifera</taxon>
        <taxon>Eurotatoria</taxon>
        <taxon>Monogononta</taxon>
        <taxon>Pseudotrocha</taxon>
        <taxon>Ploima</taxon>
        <taxon>Brachionidae</taxon>
        <taxon>Brachionus</taxon>
    </lineage>
</organism>
<evidence type="ECO:0000313" key="1">
    <source>
        <dbReference type="EMBL" id="RMZ96330.1"/>
    </source>
</evidence>
<evidence type="ECO:0000313" key="2">
    <source>
        <dbReference type="Proteomes" id="UP000276133"/>
    </source>
</evidence>
<sequence length="126" mass="14606">MAFSNSTFVLEFRINSRLEIDLAYCYFHHLLRLLELNFFVLVTAFYSLIRLNGFKNGGDIGGFQIRSPYQLITPFDQITICEVMNLNLVWSFSSIQTNKQIKNNPPFNVDGTDFLGYLDLKKLVTH</sequence>
<protein>
    <submittedName>
        <fullName evidence="1">Uncharacterized protein</fullName>
    </submittedName>
</protein>
<keyword evidence="2" id="KW-1185">Reference proteome</keyword>
<accession>A0A3M7PC40</accession>
<dbReference type="EMBL" id="REGN01012286">
    <property type="protein sequence ID" value="RMZ96330.1"/>
    <property type="molecule type" value="Genomic_DNA"/>
</dbReference>